<evidence type="ECO:0000313" key="1">
    <source>
        <dbReference type="EMBL" id="MDM1552397.1"/>
    </source>
</evidence>
<gene>
    <name evidence="1" type="ORF">HX095_14390</name>
</gene>
<protein>
    <recommendedName>
        <fullName evidence="3">Lipoprotein</fullName>
    </recommendedName>
</protein>
<evidence type="ECO:0008006" key="3">
    <source>
        <dbReference type="Google" id="ProtNLM"/>
    </source>
</evidence>
<dbReference type="Proteomes" id="UP001173578">
    <property type="component" value="Unassembled WGS sequence"/>
</dbReference>
<dbReference type="RefSeq" id="WP_286486790.1">
    <property type="nucleotide sequence ID" value="NZ_JACALR010000006.1"/>
</dbReference>
<organism evidence="1 2">
    <name type="scientific">Empedobacter falsenii</name>
    <dbReference type="NCBI Taxonomy" id="343874"/>
    <lineage>
        <taxon>Bacteria</taxon>
        <taxon>Pseudomonadati</taxon>
        <taxon>Bacteroidota</taxon>
        <taxon>Flavobacteriia</taxon>
        <taxon>Flavobacteriales</taxon>
        <taxon>Weeksellaceae</taxon>
        <taxon>Empedobacter</taxon>
    </lineage>
</organism>
<comment type="caution">
    <text evidence="1">The sequence shown here is derived from an EMBL/GenBank/DDBJ whole genome shotgun (WGS) entry which is preliminary data.</text>
</comment>
<accession>A0AAW7DMN4</accession>
<reference evidence="1" key="2">
    <citation type="journal article" date="2022" name="Sci. Total Environ.">
        <title>Prevalence, transmission, and molecular epidemiology of tet(X)-positive bacteria among humans, animals, and environmental niches in China: An epidemiological, and genomic-based study.</title>
        <authorList>
            <person name="Dong N."/>
            <person name="Zeng Y."/>
            <person name="Cai C."/>
            <person name="Sun C."/>
            <person name="Lu J."/>
            <person name="Liu C."/>
            <person name="Zhou H."/>
            <person name="Sun Q."/>
            <person name="Shu L."/>
            <person name="Wang H."/>
            <person name="Wang Y."/>
            <person name="Wang S."/>
            <person name="Wu C."/>
            <person name="Chan E.W."/>
            <person name="Chen G."/>
            <person name="Shen Z."/>
            <person name="Chen S."/>
            <person name="Zhang R."/>
        </authorList>
    </citation>
    <scope>NUCLEOTIDE SEQUENCE</scope>
    <source>
        <strain evidence="1">210</strain>
    </source>
</reference>
<reference evidence="1" key="1">
    <citation type="submission" date="2020-06" db="EMBL/GenBank/DDBJ databases">
        <authorList>
            <person name="Dong N."/>
        </authorList>
    </citation>
    <scope>NUCLEOTIDE SEQUENCE</scope>
    <source>
        <strain evidence="1">210</strain>
    </source>
</reference>
<evidence type="ECO:0000313" key="2">
    <source>
        <dbReference type="Proteomes" id="UP001173578"/>
    </source>
</evidence>
<proteinExistence type="predicted"/>
<dbReference type="AlphaFoldDB" id="A0AAW7DMN4"/>
<dbReference type="PROSITE" id="PS51257">
    <property type="entry name" value="PROKAR_LIPOPROTEIN"/>
    <property type="match status" value="1"/>
</dbReference>
<sequence length="107" mass="12500">MKNIVLLFCFTLIYSCSSSSDFHNINDPIEDGKYCANIKVKTNKSTKTYQLTITAKNNYLQKIDWPNGGWLDNTHYKLPEFYENEATFTDDRARKFEVKIIEKGECK</sequence>
<name>A0AAW7DMN4_9FLAO</name>
<dbReference type="EMBL" id="JACALR010000006">
    <property type="protein sequence ID" value="MDM1552397.1"/>
    <property type="molecule type" value="Genomic_DNA"/>
</dbReference>